<feature type="compositionally biased region" description="Polar residues" evidence="7">
    <location>
        <begin position="81"/>
        <end position="93"/>
    </location>
</feature>
<keyword evidence="3 9" id="KW-0418">Kinase</keyword>
<dbReference type="GO" id="GO:0004674">
    <property type="term" value="F:protein serine/threonine kinase activity"/>
    <property type="evidence" value="ECO:0007669"/>
    <property type="project" value="UniProtKB-KW"/>
</dbReference>
<dbReference type="PANTHER" id="PTHR48016:SF56">
    <property type="entry name" value="MAPKK KINASE"/>
    <property type="match status" value="1"/>
</dbReference>
<feature type="compositionally biased region" description="Polar residues" evidence="7">
    <location>
        <begin position="1"/>
        <end position="11"/>
    </location>
</feature>
<evidence type="ECO:0000256" key="1">
    <source>
        <dbReference type="ARBA" id="ARBA00022679"/>
    </source>
</evidence>
<evidence type="ECO:0000256" key="3">
    <source>
        <dbReference type="ARBA" id="ARBA00022777"/>
    </source>
</evidence>
<feature type="domain" description="Protein kinase" evidence="8">
    <location>
        <begin position="108"/>
        <end position="346"/>
    </location>
</feature>
<evidence type="ECO:0000313" key="9">
    <source>
        <dbReference type="EMBL" id="KOO31678.1"/>
    </source>
</evidence>
<name>A0A0M0JZW9_9EUKA</name>
<dbReference type="InterPro" id="IPR050538">
    <property type="entry name" value="MAP_kinase_kinase_kinase"/>
</dbReference>
<evidence type="ECO:0000256" key="7">
    <source>
        <dbReference type="SAM" id="MobiDB-lite"/>
    </source>
</evidence>
<proteinExistence type="inferred from homology"/>
<evidence type="ECO:0000256" key="2">
    <source>
        <dbReference type="ARBA" id="ARBA00022741"/>
    </source>
</evidence>
<comment type="caution">
    <text evidence="9">The sequence shown here is derived from an EMBL/GenBank/DDBJ whole genome shotgun (WGS) entry which is preliminary data.</text>
</comment>
<dbReference type="Gene3D" id="1.10.510.10">
    <property type="entry name" value="Transferase(Phosphotransferase) domain 1"/>
    <property type="match status" value="1"/>
</dbReference>
<dbReference type="InterPro" id="IPR017441">
    <property type="entry name" value="Protein_kinase_ATP_BS"/>
</dbReference>
<protein>
    <submittedName>
        <fullName evidence="9">Mitogen-activated protein kinase kinase kinase anp1-like protein</fullName>
    </submittedName>
</protein>
<dbReference type="InterPro" id="IPR008271">
    <property type="entry name" value="Ser/Thr_kinase_AS"/>
</dbReference>
<dbReference type="Proteomes" id="UP000037460">
    <property type="component" value="Unassembled WGS sequence"/>
</dbReference>
<dbReference type="EMBL" id="JWZX01001961">
    <property type="protein sequence ID" value="KOO31678.1"/>
    <property type="molecule type" value="Genomic_DNA"/>
</dbReference>
<sequence length="346" mass="37541">MGVQASSTSNRSADRVTPLCTVGPRPNRRLASKHPSSSVDLSLDPDELEAAASQYMNLQNMCHAISRVEDNPPASRALVQSGDSKCTSRNNPGNERIDLPTSLMPIVWQRGQLLGAGSYGRVYFGLNMSTGELMAVKQIRYTPGHPTDATRQAALALQREVRCLQALQHPNIVRYLGVERDDVDGIISICLEYCAGGSIASLLEKFGPFNEALTRSYMRMILAGLTFLHTRPAGGILHRDIKGANVLVDSDGICKLADFGASKQIQQDLLSLTDGCRSLRGTPYWMAPEVIKQIGHGRPADVWSLGCTMVEMLTAKPPWSHFTSQARLSLLTITLPSSASSHSVAP</sequence>
<evidence type="ECO:0000256" key="5">
    <source>
        <dbReference type="PROSITE-ProRule" id="PRU10141"/>
    </source>
</evidence>
<reference evidence="10" key="1">
    <citation type="journal article" date="2015" name="PLoS Genet.">
        <title>Genome Sequence and Transcriptome Analyses of Chrysochromulina tobin: Metabolic Tools for Enhanced Algal Fitness in the Prominent Order Prymnesiales (Haptophyceae).</title>
        <authorList>
            <person name="Hovde B.T."/>
            <person name="Deodato C.R."/>
            <person name="Hunsperger H.M."/>
            <person name="Ryken S.A."/>
            <person name="Yost W."/>
            <person name="Jha R.K."/>
            <person name="Patterson J."/>
            <person name="Monnat R.J. Jr."/>
            <person name="Barlow S.B."/>
            <person name="Starkenburg S.R."/>
            <person name="Cattolico R.A."/>
        </authorList>
    </citation>
    <scope>NUCLEOTIDE SEQUENCE</scope>
    <source>
        <strain evidence="10">CCMP291</strain>
    </source>
</reference>
<gene>
    <name evidence="9" type="ORF">Ctob_014076</name>
</gene>
<feature type="binding site" evidence="5">
    <location>
        <position position="137"/>
    </location>
    <ligand>
        <name>ATP</name>
        <dbReference type="ChEBI" id="CHEBI:30616"/>
    </ligand>
</feature>
<dbReference type="AlphaFoldDB" id="A0A0M0JZW9"/>
<keyword evidence="1" id="KW-0808">Transferase</keyword>
<dbReference type="SUPFAM" id="SSF56112">
    <property type="entry name" value="Protein kinase-like (PK-like)"/>
    <property type="match status" value="1"/>
</dbReference>
<feature type="region of interest" description="Disordered" evidence="7">
    <location>
        <begin position="1"/>
        <end position="42"/>
    </location>
</feature>
<dbReference type="PROSITE" id="PS50011">
    <property type="entry name" value="PROTEIN_KINASE_DOM"/>
    <property type="match status" value="1"/>
</dbReference>
<dbReference type="Pfam" id="PF00069">
    <property type="entry name" value="Pkinase"/>
    <property type="match status" value="1"/>
</dbReference>
<keyword evidence="10" id="KW-1185">Reference proteome</keyword>
<evidence type="ECO:0000259" key="8">
    <source>
        <dbReference type="PROSITE" id="PS50011"/>
    </source>
</evidence>
<dbReference type="OrthoDB" id="266718at2759"/>
<dbReference type="CDD" id="cd06606">
    <property type="entry name" value="STKc_MAPKKK"/>
    <property type="match status" value="1"/>
</dbReference>
<dbReference type="InterPro" id="IPR011009">
    <property type="entry name" value="Kinase-like_dom_sf"/>
</dbReference>
<dbReference type="InterPro" id="IPR000719">
    <property type="entry name" value="Prot_kinase_dom"/>
</dbReference>
<keyword evidence="6" id="KW-0723">Serine/threonine-protein kinase</keyword>
<evidence type="ECO:0000256" key="4">
    <source>
        <dbReference type="ARBA" id="ARBA00022840"/>
    </source>
</evidence>
<keyword evidence="2 5" id="KW-0547">Nucleotide-binding</keyword>
<accession>A0A0M0JZW9</accession>
<comment type="similarity">
    <text evidence="6">Belongs to the protein kinase superfamily.</text>
</comment>
<feature type="region of interest" description="Disordered" evidence="7">
    <location>
        <begin position="75"/>
        <end position="96"/>
    </location>
</feature>
<evidence type="ECO:0000256" key="6">
    <source>
        <dbReference type="RuleBase" id="RU000304"/>
    </source>
</evidence>
<dbReference type="SMART" id="SM00220">
    <property type="entry name" value="S_TKc"/>
    <property type="match status" value="1"/>
</dbReference>
<dbReference type="GO" id="GO:0005524">
    <property type="term" value="F:ATP binding"/>
    <property type="evidence" value="ECO:0007669"/>
    <property type="project" value="UniProtKB-UniRule"/>
</dbReference>
<evidence type="ECO:0000313" key="10">
    <source>
        <dbReference type="Proteomes" id="UP000037460"/>
    </source>
</evidence>
<dbReference type="PROSITE" id="PS00108">
    <property type="entry name" value="PROTEIN_KINASE_ST"/>
    <property type="match status" value="1"/>
</dbReference>
<organism evidence="9 10">
    <name type="scientific">Chrysochromulina tobinii</name>
    <dbReference type="NCBI Taxonomy" id="1460289"/>
    <lineage>
        <taxon>Eukaryota</taxon>
        <taxon>Haptista</taxon>
        <taxon>Haptophyta</taxon>
        <taxon>Prymnesiophyceae</taxon>
        <taxon>Prymnesiales</taxon>
        <taxon>Chrysochromulinaceae</taxon>
        <taxon>Chrysochromulina</taxon>
    </lineage>
</organism>
<keyword evidence="4 5" id="KW-0067">ATP-binding</keyword>
<dbReference type="PANTHER" id="PTHR48016">
    <property type="entry name" value="MAP KINASE KINASE KINASE SSK2-RELATED-RELATED"/>
    <property type="match status" value="1"/>
</dbReference>
<dbReference type="PROSITE" id="PS00107">
    <property type="entry name" value="PROTEIN_KINASE_ATP"/>
    <property type="match status" value="1"/>
</dbReference>